<evidence type="ECO:0000313" key="3">
    <source>
        <dbReference type="Proteomes" id="UP001152523"/>
    </source>
</evidence>
<feature type="compositionally biased region" description="Basic residues" evidence="1">
    <location>
        <begin position="389"/>
        <end position="409"/>
    </location>
</feature>
<evidence type="ECO:0000313" key="2">
    <source>
        <dbReference type="EMBL" id="CAH9076538.1"/>
    </source>
</evidence>
<dbReference type="Pfam" id="PF14223">
    <property type="entry name" value="Retrotran_gag_2"/>
    <property type="match status" value="1"/>
</dbReference>
<dbReference type="PANTHER" id="PTHR47481">
    <property type="match status" value="1"/>
</dbReference>
<dbReference type="Proteomes" id="UP001152523">
    <property type="component" value="Unassembled WGS sequence"/>
</dbReference>
<reference evidence="2" key="1">
    <citation type="submission" date="2022-07" db="EMBL/GenBank/DDBJ databases">
        <authorList>
            <person name="Macas J."/>
            <person name="Novak P."/>
            <person name="Neumann P."/>
        </authorList>
    </citation>
    <scope>NUCLEOTIDE SEQUENCE</scope>
</reference>
<organism evidence="2 3">
    <name type="scientific">Cuscuta epithymum</name>
    <dbReference type="NCBI Taxonomy" id="186058"/>
    <lineage>
        <taxon>Eukaryota</taxon>
        <taxon>Viridiplantae</taxon>
        <taxon>Streptophyta</taxon>
        <taxon>Embryophyta</taxon>
        <taxon>Tracheophyta</taxon>
        <taxon>Spermatophyta</taxon>
        <taxon>Magnoliopsida</taxon>
        <taxon>eudicotyledons</taxon>
        <taxon>Gunneridae</taxon>
        <taxon>Pentapetalae</taxon>
        <taxon>asterids</taxon>
        <taxon>lamiids</taxon>
        <taxon>Solanales</taxon>
        <taxon>Convolvulaceae</taxon>
        <taxon>Cuscuteae</taxon>
        <taxon>Cuscuta</taxon>
        <taxon>Cuscuta subgen. Cuscuta</taxon>
    </lineage>
</organism>
<evidence type="ECO:0008006" key="4">
    <source>
        <dbReference type="Google" id="ProtNLM"/>
    </source>
</evidence>
<evidence type="ECO:0000256" key="1">
    <source>
        <dbReference type="SAM" id="MobiDB-lite"/>
    </source>
</evidence>
<feature type="compositionally biased region" description="Low complexity" evidence="1">
    <location>
        <begin position="410"/>
        <end position="423"/>
    </location>
</feature>
<gene>
    <name evidence="2" type="ORF">CEPIT_LOCUS5930</name>
</gene>
<protein>
    <recommendedName>
        <fullName evidence="4">Retrotransposon gag domain-containing protein</fullName>
    </recommendedName>
</protein>
<sequence>MSDAANSSAIETSASTVSQSTTTVVETSTAAIDAQLSSPFSISAALSTAASSCSIAGLGFSSSDGFSGVSQAVFSGGPLISSSLWSSPTVFPFLQTPGQSYSSLPWQTFRPASHHTLPPPSSIPASQFFGSTFTGSPGVVHPPEPSIFGSPMASLIQSLSPISNVSQIVTIKLKAVEDYLTWRTQSFLVSQGLFGMLDGSIPVPLMYTVDFNNCQVPNTEYYHWLRVDQTIRSWLFATLTRDVLVDVHDLKHSFGIWERLQTRFMSASLPRCMELKRQLNNLKKRENQSMDHYLRDIKNLIDALAAVNSPVSAKELLESTLRGLGPEYESLVGTIMLFPEQFPFEILQPRLMEAEQRVLFNRQQASQIQPAFAAVEQQPPQQPYAPRGRGGRGRGGRSRGRGGRGRHNYGQRFGQQYYGQQHQAGPVQQFGQHVGPPLPV</sequence>
<name>A0AAV0CMT7_9ASTE</name>
<feature type="region of interest" description="Disordered" evidence="1">
    <location>
        <begin position="373"/>
        <end position="440"/>
    </location>
</feature>
<keyword evidence="3" id="KW-1185">Reference proteome</keyword>
<dbReference type="PANTHER" id="PTHR47481:SF37">
    <property type="entry name" value="RETROTRANSPOSON GAG DOMAIN-CONTAINING PROTEIN"/>
    <property type="match status" value="1"/>
</dbReference>
<dbReference type="EMBL" id="CAMAPF010000030">
    <property type="protein sequence ID" value="CAH9076538.1"/>
    <property type="molecule type" value="Genomic_DNA"/>
</dbReference>
<dbReference type="AlphaFoldDB" id="A0AAV0CMT7"/>
<accession>A0AAV0CMT7</accession>
<proteinExistence type="predicted"/>
<comment type="caution">
    <text evidence="2">The sequence shown here is derived from an EMBL/GenBank/DDBJ whole genome shotgun (WGS) entry which is preliminary data.</text>
</comment>